<dbReference type="EMBL" id="JAKHMS010000016">
    <property type="protein sequence ID" value="MCZ3781823.1"/>
    <property type="molecule type" value="Genomic_DNA"/>
</dbReference>
<evidence type="ECO:0000313" key="2">
    <source>
        <dbReference type="Proteomes" id="UP001527392"/>
    </source>
</evidence>
<sequence length="62" mass="7660">MTCKRILLKQYRQLPGHFWCVHPRTQWLKIRRYNKYKRHEPIGLLDYIPSTFYDGELNHVSN</sequence>
<keyword evidence="2" id="KW-1185">Reference proteome</keyword>
<name>A0ABT4K7W3_9LACO</name>
<protein>
    <recommendedName>
        <fullName evidence="3">Transposase</fullName>
    </recommendedName>
</protein>
<gene>
    <name evidence="1" type="ORF">L2504_06725</name>
</gene>
<proteinExistence type="predicted"/>
<evidence type="ECO:0008006" key="3">
    <source>
        <dbReference type="Google" id="ProtNLM"/>
    </source>
</evidence>
<evidence type="ECO:0000313" key="1">
    <source>
        <dbReference type="EMBL" id="MCZ3781823.1"/>
    </source>
</evidence>
<dbReference type="RefSeq" id="WP_251951112.1">
    <property type="nucleotide sequence ID" value="NZ_CAKMAX010000006.1"/>
</dbReference>
<accession>A0ABT4K7W3</accession>
<organism evidence="1 2">
    <name type="scientific">Limosilactobacillus vaginalis</name>
    <dbReference type="NCBI Taxonomy" id="1633"/>
    <lineage>
        <taxon>Bacteria</taxon>
        <taxon>Bacillati</taxon>
        <taxon>Bacillota</taxon>
        <taxon>Bacilli</taxon>
        <taxon>Lactobacillales</taxon>
        <taxon>Lactobacillaceae</taxon>
        <taxon>Limosilactobacillus</taxon>
    </lineage>
</organism>
<dbReference type="Proteomes" id="UP001527392">
    <property type="component" value="Unassembled WGS sequence"/>
</dbReference>
<reference evidence="1 2" key="1">
    <citation type="submission" date="2022-01" db="EMBL/GenBank/DDBJ databases">
        <title>VMRC isolate genome collection.</title>
        <authorList>
            <person name="France M."/>
            <person name="Rutt L."/>
            <person name="Humphrys M."/>
            <person name="Ravel J."/>
        </authorList>
    </citation>
    <scope>NUCLEOTIDE SEQUENCE [LARGE SCALE GENOMIC DNA]</scope>
    <source>
        <strain evidence="1 2">C0030B4</strain>
    </source>
</reference>
<comment type="caution">
    <text evidence="1">The sequence shown here is derived from an EMBL/GenBank/DDBJ whole genome shotgun (WGS) entry which is preliminary data.</text>
</comment>